<dbReference type="Proteomes" id="UP000646053">
    <property type="component" value="Unassembled WGS sequence"/>
</dbReference>
<gene>
    <name evidence="1" type="ORF">GS601_02770</name>
</gene>
<accession>A0A8J8CI86</accession>
<keyword evidence="2" id="KW-1185">Reference proteome</keyword>
<protein>
    <submittedName>
        <fullName evidence="1">Glycosyltransferase family 1 protein</fullName>
    </submittedName>
</protein>
<dbReference type="AlphaFoldDB" id="A0A8J8CI86"/>
<dbReference type="EMBL" id="WVIE01000002">
    <property type="protein sequence ID" value="NDJ16221.1"/>
    <property type="molecule type" value="Genomic_DNA"/>
</dbReference>
<name>A0A8J8CI86_9CYAN</name>
<evidence type="ECO:0000313" key="1">
    <source>
        <dbReference type="EMBL" id="NDJ16221.1"/>
    </source>
</evidence>
<sequence length="365" mass="40679">MTAIVPQFPPSVNGVGDYGVYLAQQLHQDQNWTTRFVVGDPNWSGTEESFFQATPVEARSHCALQVLLPQPPAVILLHYVGHGYARRGCPVWLVNALEQWCRSGGHLVTMFHELYATKPLLSSASLTAPMQKHLAIRLMHISDRCLTSRQEYAATIRRLSPHQDIPTVPIFSNVGEVSQPQPLEKRSRRLVVFGGRGVRSRVYRQSRGALEKVCCELGITEIIDIGAKLELGLDSISGSTVTQLGVQPAREISRWLSDAIAGFVDYPIPYLGKSGIFAAYCAHGVIPIVASPHQLNEDGLHANQQFWWANHSERLEMQKGQAIADAAHAWYQVHCLKSQAQIFADCLRERIEQSSKQTIVMKRIV</sequence>
<reference evidence="1" key="1">
    <citation type="submission" date="2019-12" db="EMBL/GenBank/DDBJ databases">
        <title>High-Quality draft genome sequences of three cyanobacteria isolated from the limestone walls of the Old Cathedral of Coimbra.</title>
        <authorList>
            <person name="Tiago I."/>
            <person name="Soares F."/>
            <person name="Portugal A."/>
        </authorList>
    </citation>
    <scope>NUCLEOTIDE SEQUENCE</scope>
    <source>
        <strain evidence="1">A</strain>
    </source>
</reference>
<organism evidence="1 2">
    <name type="scientific">Myxacorys almedinensis A</name>
    <dbReference type="NCBI Taxonomy" id="2690445"/>
    <lineage>
        <taxon>Bacteria</taxon>
        <taxon>Bacillati</taxon>
        <taxon>Cyanobacteriota</taxon>
        <taxon>Cyanophyceae</taxon>
        <taxon>Leptolyngbyales</taxon>
        <taxon>Leptolyngbyaceae</taxon>
        <taxon>Myxacorys</taxon>
        <taxon>Myxacorys almedinensis</taxon>
    </lineage>
</organism>
<proteinExistence type="predicted"/>
<comment type="caution">
    <text evidence="1">The sequence shown here is derived from an EMBL/GenBank/DDBJ whole genome shotgun (WGS) entry which is preliminary data.</text>
</comment>
<evidence type="ECO:0000313" key="2">
    <source>
        <dbReference type="Proteomes" id="UP000646053"/>
    </source>
</evidence>